<name>A0ABV0TEK7_9TELE</name>
<proteinExistence type="predicted"/>
<dbReference type="EMBL" id="JAHRIQ010029240">
    <property type="protein sequence ID" value="MEQ2230924.1"/>
    <property type="molecule type" value="Genomic_DNA"/>
</dbReference>
<dbReference type="Proteomes" id="UP001482620">
    <property type="component" value="Unassembled WGS sequence"/>
</dbReference>
<keyword evidence="2" id="KW-1185">Reference proteome</keyword>
<evidence type="ECO:0000313" key="1">
    <source>
        <dbReference type="EMBL" id="MEQ2230924.1"/>
    </source>
</evidence>
<organism evidence="1 2">
    <name type="scientific">Ilyodon furcidens</name>
    <name type="common">goldbreast splitfin</name>
    <dbReference type="NCBI Taxonomy" id="33524"/>
    <lineage>
        <taxon>Eukaryota</taxon>
        <taxon>Metazoa</taxon>
        <taxon>Chordata</taxon>
        <taxon>Craniata</taxon>
        <taxon>Vertebrata</taxon>
        <taxon>Euteleostomi</taxon>
        <taxon>Actinopterygii</taxon>
        <taxon>Neopterygii</taxon>
        <taxon>Teleostei</taxon>
        <taxon>Neoteleostei</taxon>
        <taxon>Acanthomorphata</taxon>
        <taxon>Ovalentaria</taxon>
        <taxon>Atherinomorphae</taxon>
        <taxon>Cyprinodontiformes</taxon>
        <taxon>Goodeidae</taxon>
        <taxon>Ilyodon</taxon>
    </lineage>
</organism>
<evidence type="ECO:0000313" key="2">
    <source>
        <dbReference type="Proteomes" id="UP001482620"/>
    </source>
</evidence>
<comment type="caution">
    <text evidence="1">The sequence shown here is derived from an EMBL/GenBank/DDBJ whole genome shotgun (WGS) entry which is preliminary data.</text>
</comment>
<sequence length="173" mass="19694">MLMPMQTLSPHACLRRLTHHTHAYTGSLTTRMPMRPILHSHAYAGSITCIHSSFSCLLGSLCLSFPTQPIIHSYAYAGSLTCIHSSFSCLHRLTHQHPFSIRLPSWHNSFIILNVFTSRPIILMPLLSHFPLYLRGSTSSPVHLCNSVLHLFNLIHLIPPRLLDHNYQNYHII</sequence>
<reference evidence="1 2" key="1">
    <citation type="submission" date="2021-06" db="EMBL/GenBank/DDBJ databases">
        <authorList>
            <person name="Palmer J.M."/>
        </authorList>
    </citation>
    <scope>NUCLEOTIDE SEQUENCE [LARGE SCALE GENOMIC DNA]</scope>
    <source>
        <strain evidence="2">if_2019</strain>
        <tissue evidence="1">Muscle</tissue>
    </source>
</reference>
<accession>A0ABV0TEK7</accession>
<gene>
    <name evidence="1" type="ORF">ILYODFUR_034176</name>
</gene>
<protein>
    <submittedName>
        <fullName evidence="1">Uncharacterized protein</fullName>
    </submittedName>
</protein>